<dbReference type="EMBL" id="JADEXF010000073">
    <property type="protein sequence ID" value="MBE9104074.1"/>
    <property type="molecule type" value="Genomic_DNA"/>
</dbReference>
<organism evidence="1 2">
    <name type="scientific">Nostoc cf. edaphicum LEGE 07299</name>
    <dbReference type="NCBI Taxonomy" id="2777974"/>
    <lineage>
        <taxon>Bacteria</taxon>
        <taxon>Bacillati</taxon>
        <taxon>Cyanobacteriota</taxon>
        <taxon>Cyanophyceae</taxon>
        <taxon>Nostocales</taxon>
        <taxon>Nostocaceae</taxon>
        <taxon>Nostoc</taxon>
    </lineage>
</organism>
<protein>
    <submittedName>
        <fullName evidence="1">Uncharacterized protein</fullName>
    </submittedName>
</protein>
<name>A0ABR9TUJ5_9NOSO</name>
<evidence type="ECO:0000313" key="2">
    <source>
        <dbReference type="Proteomes" id="UP000647836"/>
    </source>
</evidence>
<keyword evidence="2" id="KW-1185">Reference proteome</keyword>
<dbReference type="RefSeq" id="WP_194041383.1">
    <property type="nucleotide sequence ID" value="NZ_JADEXF010000073.1"/>
</dbReference>
<comment type="caution">
    <text evidence="1">The sequence shown here is derived from an EMBL/GenBank/DDBJ whole genome shotgun (WGS) entry which is preliminary data.</text>
</comment>
<gene>
    <name evidence="1" type="ORF">IQ229_03675</name>
</gene>
<dbReference type="Proteomes" id="UP000647836">
    <property type="component" value="Unassembled WGS sequence"/>
</dbReference>
<accession>A0ABR9TUJ5</accession>
<evidence type="ECO:0000313" key="1">
    <source>
        <dbReference type="EMBL" id="MBE9104074.1"/>
    </source>
</evidence>
<reference evidence="1 2" key="1">
    <citation type="submission" date="2020-10" db="EMBL/GenBank/DDBJ databases">
        <authorList>
            <person name="Castelo-Branco R."/>
            <person name="Eusebio N."/>
            <person name="Adriana R."/>
            <person name="Vieira A."/>
            <person name="Brugerolle De Fraissinette N."/>
            <person name="Rezende De Castro R."/>
            <person name="Schneider M.P."/>
            <person name="Vasconcelos V."/>
            <person name="Leao P.N."/>
        </authorList>
    </citation>
    <scope>NUCLEOTIDE SEQUENCE [LARGE SCALE GENOMIC DNA]</scope>
    <source>
        <strain evidence="1 2">LEGE 07299</strain>
    </source>
</reference>
<sequence length="52" mass="5607">MCLSFDAGAIAVHQRLRSQQLCVSTMDLRIATVGIQAALDIKGDYSPGISKR</sequence>
<proteinExistence type="predicted"/>